<evidence type="ECO:0000256" key="1">
    <source>
        <dbReference type="ARBA" id="ARBA00006547"/>
    </source>
</evidence>
<dbReference type="PANTHER" id="PTHR11786:SF0">
    <property type="entry name" value="ARYLAMINE N-ACETYLTRANSFERASE 4-RELATED"/>
    <property type="match status" value="1"/>
</dbReference>
<dbReference type="Gene3D" id="3.30.2140.20">
    <property type="match status" value="1"/>
</dbReference>
<dbReference type="AlphaFoldDB" id="A0AB39HTK3"/>
<dbReference type="EMBL" id="CP162599">
    <property type="protein sequence ID" value="XDK33659.1"/>
    <property type="molecule type" value="Genomic_DNA"/>
</dbReference>
<dbReference type="InterPro" id="IPR038765">
    <property type="entry name" value="Papain-like_cys_pep_sf"/>
</dbReference>
<dbReference type="InterPro" id="IPR053710">
    <property type="entry name" value="Arylamine_NAT_domain_sf"/>
</dbReference>
<dbReference type="Pfam" id="PF00797">
    <property type="entry name" value="Acetyltransf_2"/>
    <property type="match status" value="1"/>
</dbReference>
<proteinExistence type="inferred from homology"/>
<comment type="similarity">
    <text evidence="1 2">Belongs to the arylamine N-acetyltransferase family.</text>
</comment>
<dbReference type="PANTHER" id="PTHR11786">
    <property type="entry name" value="N-HYDROXYARYLAMINE O-ACETYLTRANSFERASE"/>
    <property type="match status" value="1"/>
</dbReference>
<dbReference type="PRINTS" id="PR01543">
    <property type="entry name" value="ANATRNSFRASE"/>
</dbReference>
<name>A0AB39HTK3_9BACI</name>
<gene>
    <name evidence="3" type="ORF">AB4Y30_04715</name>
</gene>
<dbReference type="SUPFAM" id="SSF54001">
    <property type="entry name" value="Cysteine proteinases"/>
    <property type="match status" value="1"/>
</dbReference>
<sequence length="248" mass="28490">MDIQAYLKRIKAPENINVDLESLRKLQQAHLFHVPFENLDVMRREPIYLNTEHMYKKIVESNRGGYCYEVNGLFHWALSALGFNASLGSATVRRPQGYWAKEDTHMIIFVKIENAIYLTDVGFGDSNYHSIPLDGSEQADASGTYKVIEADETWYHLTRQNEEGWAPLYRFQLKEKQLIDFHEGIVFNQVSPGSSFTHHDLVTKATPTGRITLRDQTLITKENGIIEKADLTDKEKAQVLLNTFNIQI</sequence>
<dbReference type="GO" id="GO:0016407">
    <property type="term" value="F:acetyltransferase activity"/>
    <property type="evidence" value="ECO:0007669"/>
    <property type="project" value="InterPro"/>
</dbReference>
<reference evidence="3" key="1">
    <citation type="submission" date="2024-07" db="EMBL/GenBank/DDBJ databases">
        <title>Halotolerant mesophilic bacterium Ornithinibacillus sp. 4-3, sp. nov., isolated from soil.</title>
        <authorList>
            <person name="Sidarenka A.V."/>
            <person name="Guliayeva D.E."/>
            <person name="Leanovich S.I."/>
            <person name="Hileuskaya K.S."/>
            <person name="Akhremchuk A.E."/>
            <person name="Sikolenko M.A."/>
            <person name="Valentovich L.N."/>
        </authorList>
    </citation>
    <scope>NUCLEOTIDE SEQUENCE</scope>
    <source>
        <strain evidence="3">4-3</strain>
    </source>
</reference>
<evidence type="ECO:0000256" key="2">
    <source>
        <dbReference type="RuleBase" id="RU003452"/>
    </source>
</evidence>
<protein>
    <submittedName>
        <fullName evidence="3">Arylamine N-acetyltransferase</fullName>
    </submittedName>
</protein>
<dbReference type="RefSeq" id="WP_368654337.1">
    <property type="nucleotide sequence ID" value="NZ_CP162599.1"/>
</dbReference>
<organism evidence="3">
    <name type="scientific">Ornithinibacillus sp. 4-3</name>
    <dbReference type="NCBI Taxonomy" id="3231488"/>
    <lineage>
        <taxon>Bacteria</taxon>
        <taxon>Bacillati</taxon>
        <taxon>Bacillota</taxon>
        <taxon>Bacilli</taxon>
        <taxon>Bacillales</taxon>
        <taxon>Bacillaceae</taxon>
        <taxon>Ornithinibacillus</taxon>
    </lineage>
</organism>
<accession>A0AB39HTK3</accession>
<evidence type="ECO:0000313" key="3">
    <source>
        <dbReference type="EMBL" id="XDK33659.1"/>
    </source>
</evidence>
<dbReference type="InterPro" id="IPR001447">
    <property type="entry name" value="Arylamine_N-AcTrfase"/>
</dbReference>